<reference evidence="1" key="1">
    <citation type="submission" date="2021-02" db="EMBL/GenBank/DDBJ databases">
        <authorList>
            <person name="Dougan E. K."/>
            <person name="Rhodes N."/>
            <person name="Thang M."/>
            <person name="Chan C."/>
        </authorList>
    </citation>
    <scope>NUCLEOTIDE SEQUENCE</scope>
</reference>
<dbReference type="AlphaFoldDB" id="A0A812T0C5"/>
<name>A0A812T0C5_9DINO</name>
<dbReference type="EMBL" id="CAJNDS010002496">
    <property type="protein sequence ID" value="CAE7498447.1"/>
    <property type="molecule type" value="Genomic_DNA"/>
</dbReference>
<keyword evidence="2" id="KW-1185">Reference proteome</keyword>
<gene>
    <name evidence="1" type="ORF">SNAT2548_LOCUS27919</name>
</gene>
<sequence>MHKGLDFEPSAHGDASNSVSHLRITPHLVLLFLNRGAQILQLLLAEPVGQALASLASSSSVRGCQWLVPWRKTCEEEPRGAEEVVATEGDEESNSSLVFVRSIAVVINRRSGRSVNST</sequence>
<organism evidence="1 2">
    <name type="scientific">Symbiodinium natans</name>
    <dbReference type="NCBI Taxonomy" id="878477"/>
    <lineage>
        <taxon>Eukaryota</taxon>
        <taxon>Sar</taxon>
        <taxon>Alveolata</taxon>
        <taxon>Dinophyceae</taxon>
        <taxon>Suessiales</taxon>
        <taxon>Symbiodiniaceae</taxon>
        <taxon>Symbiodinium</taxon>
    </lineage>
</organism>
<dbReference type="Proteomes" id="UP000604046">
    <property type="component" value="Unassembled WGS sequence"/>
</dbReference>
<proteinExistence type="predicted"/>
<accession>A0A812T0C5</accession>
<evidence type="ECO:0000313" key="2">
    <source>
        <dbReference type="Proteomes" id="UP000604046"/>
    </source>
</evidence>
<evidence type="ECO:0000313" key="1">
    <source>
        <dbReference type="EMBL" id="CAE7498447.1"/>
    </source>
</evidence>
<comment type="caution">
    <text evidence="1">The sequence shown here is derived from an EMBL/GenBank/DDBJ whole genome shotgun (WGS) entry which is preliminary data.</text>
</comment>
<protein>
    <submittedName>
        <fullName evidence="1">Uncharacterized protein</fullName>
    </submittedName>
</protein>